<feature type="transmembrane region" description="Helical" evidence="7">
    <location>
        <begin position="140"/>
        <end position="158"/>
    </location>
</feature>
<accession>A0A9W9X6F8</accession>
<evidence type="ECO:0000256" key="1">
    <source>
        <dbReference type="ARBA" id="ARBA00004141"/>
    </source>
</evidence>
<keyword evidence="5 7" id="KW-0472">Membrane</keyword>
<evidence type="ECO:0000313" key="9">
    <source>
        <dbReference type="Proteomes" id="UP001148312"/>
    </source>
</evidence>
<name>A0A9W9X6F8_9EURO</name>
<gene>
    <name evidence="8" type="ORF">N7539_005186</name>
</gene>
<feature type="transmembrane region" description="Helical" evidence="7">
    <location>
        <begin position="488"/>
        <end position="510"/>
    </location>
</feature>
<dbReference type="PIRSF" id="PIRSF006060">
    <property type="entry name" value="AA_transporter"/>
    <property type="match status" value="1"/>
</dbReference>
<keyword evidence="3 7" id="KW-0812">Transmembrane</keyword>
<dbReference type="GeneID" id="81625037"/>
<dbReference type="PANTHER" id="PTHR45649">
    <property type="entry name" value="AMINO-ACID PERMEASE BAT1"/>
    <property type="match status" value="1"/>
</dbReference>
<comment type="subcellular location">
    <subcellularLocation>
        <location evidence="1">Membrane</location>
        <topology evidence="1">Multi-pass membrane protein</topology>
    </subcellularLocation>
</comment>
<dbReference type="EMBL" id="JAPWDQ010000005">
    <property type="protein sequence ID" value="KAJ5485198.1"/>
    <property type="molecule type" value="Genomic_DNA"/>
</dbReference>
<feature type="transmembrane region" description="Helical" evidence="7">
    <location>
        <begin position="242"/>
        <end position="262"/>
    </location>
</feature>
<evidence type="ECO:0000313" key="8">
    <source>
        <dbReference type="EMBL" id="KAJ5485198.1"/>
    </source>
</evidence>
<feature type="transmembrane region" description="Helical" evidence="7">
    <location>
        <begin position="178"/>
        <end position="200"/>
    </location>
</feature>
<feature type="region of interest" description="Disordered" evidence="6">
    <location>
        <begin position="573"/>
        <end position="592"/>
    </location>
</feature>
<evidence type="ECO:0000256" key="3">
    <source>
        <dbReference type="ARBA" id="ARBA00022692"/>
    </source>
</evidence>
<dbReference type="RefSeq" id="XP_056789982.1">
    <property type="nucleotide sequence ID" value="XM_056934788.1"/>
</dbReference>
<feature type="transmembrane region" description="Helical" evidence="7">
    <location>
        <begin position="56"/>
        <end position="80"/>
    </location>
</feature>
<dbReference type="AlphaFoldDB" id="A0A9W9X6F8"/>
<dbReference type="Pfam" id="PF13520">
    <property type="entry name" value="AA_permease_2"/>
    <property type="match status" value="1"/>
</dbReference>
<evidence type="ECO:0000256" key="6">
    <source>
        <dbReference type="SAM" id="MobiDB-lite"/>
    </source>
</evidence>
<sequence>MAPPSISKDRVHAGTNHVPVTSVLADGDVPYTDHDMDEDERVIVALGYKQEFKREFSLWTTFCVSFAVLGLLPSFASTLYYGMGYAGTAGMVWGWIIAMIFIQCIAMSMAELCSAMPTRYVVITVPVQADPFTFQPPKRVLIMNLILTTSGGLYYAAAVLAPPGYGPLAAWITGWSNWIGQITAAPSVNYALSAMILAAVSITSPDYVPTDWHTFLLTTLIMIMHAAISSMPTKQVAQFNSYGSSFNIIALIVTLIVIPAAVKNEPKFNSSHDVWGTISNQTDFPDGVAVLMTFVGVIWTMSGYDSPFHLSEECSNANIASPRAIVLTSGVGGLMGWFLQLVVAYTVVDINAVLGSELGQPWASYLLQVLPQRAALGILGLTIVCGFSMGQGCMVAASRVTYAYARDDCFPLSRFWKQVNPRTQTPVNAVILNAALGILMCLLILAGSVAIGALFSIGAIAQFVAFAIPIFIRVFCVGHRFRKGPWHLGPFGPYIGAVGVVFVALMVPILCLPSVTKGDLTPSTMNWTCLVYGAPMLAVLVWWFVDARNWFTGPKVNVEHSIHAVLSEGVEPEGQAEADDLSSSAKHAGDKL</sequence>
<evidence type="ECO:0000256" key="5">
    <source>
        <dbReference type="ARBA" id="ARBA00023136"/>
    </source>
</evidence>
<reference evidence="8" key="2">
    <citation type="journal article" date="2023" name="IMA Fungus">
        <title>Comparative genomic study of the Penicillium genus elucidates a diverse pangenome and 15 lateral gene transfer events.</title>
        <authorList>
            <person name="Petersen C."/>
            <person name="Sorensen T."/>
            <person name="Nielsen M.R."/>
            <person name="Sondergaard T.E."/>
            <person name="Sorensen J.L."/>
            <person name="Fitzpatrick D.A."/>
            <person name="Frisvad J.C."/>
            <person name="Nielsen K.L."/>
        </authorList>
    </citation>
    <scope>NUCLEOTIDE SEQUENCE</scope>
    <source>
        <strain evidence="8">IBT 30728</strain>
    </source>
</reference>
<feature type="transmembrane region" description="Helical" evidence="7">
    <location>
        <begin position="92"/>
        <end position="110"/>
    </location>
</feature>
<dbReference type="PANTHER" id="PTHR45649:SF29">
    <property type="entry name" value="AMINO ACID TRANSPORTER (EUROFUNG)"/>
    <property type="match status" value="1"/>
</dbReference>
<evidence type="ECO:0000256" key="2">
    <source>
        <dbReference type="ARBA" id="ARBA00022448"/>
    </source>
</evidence>
<feature type="transmembrane region" description="Helical" evidence="7">
    <location>
        <begin position="212"/>
        <end position="230"/>
    </location>
</feature>
<feature type="transmembrane region" description="Helical" evidence="7">
    <location>
        <begin position="325"/>
        <end position="348"/>
    </location>
</feature>
<evidence type="ECO:0000256" key="4">
    <source>
        <dbReference type="ARBA" id="ARBA00022989"/>
    </source>
</evidence>
<keyword evidence="4 7" id="KW-1133">Transmembrane helix</keyword>
<feature type="transmembrane region" description="Helical" evidence="7">
    <location>
        <begin position="374"/>
        <end position="397"/>
    </location>
</feature>
<feature type="transmembrane region" description="Helical" evidence="7">
    <location>
        <begin position="453"/>
        <end position="476"/>
    </location>
</feature>
<reference evidence="8" key="1">
    <citation type="submission" date="2022-12" db="EMBL/GenBank/DDBJ databases">
        <authorList>
            <person name="Petersen C."/>
        </authorList>
    </citation>
    <scope>NUCLEOTIDE SEQUENCE</scope>
    <source>
        <strain evidence="8">IBT 30728</strain>
    </source>
</reference>
<dbReference type="Proteomes" id="UP001148312">
    <property type="component" value="Unassembled WGS sequence"/>
</dbReference>
<feature type="transmembrane region" description="Helical" evidence="7">
    <location>
        <begin position="427"/>
        <end position="447"/>
    </location>
</feature>
<evidence type="ECO:0000256" key="7">
    <source>
        <dbReference type="SAM" id="Phobius"/>
    </source>
</evidence>
<feature type="transmembrane region" description="Helical" evidence="7">
    <location>
        <begin position="525"/>
        <end position="545"/>
    </location>
</feature>
<keyword evidence="9" id="KW-1185">Reference proteome</keyword>
<dbReference type="GO" id="GO:0016020">
    <property type="term" value="C:membrane"/>
    <property type="evidence" value="ECO:0007669"/>
    <property type="project" value="UniProtKB-SubCell"/>
</dbReference>
<dbReference type="GO" id="GO:0022857">
    <property type="term" value="F:transmembrane transporter activity"/>
    <property type="evidence" value="ECO:0007669"/>
    <property type="project" value="InterPro"/>
</dbReference>
<protein>
    <submittedName>
        <fullName evidence="8">Amino-acid permease</fullName>
    </submittedName>
</protein>
<keyword evidence="2" id="KW-0813">Transport</keyword>
<dbReference type="InterPro" id="IPR002293">
    <property type="entry name" value="AA/rel_permease1"/>
</dbReference>
<dbReference type="Gene3D" id="1.20.1740.10">
    <property type="entry name" value="Amino acid/polyamine transporter I"/>
    <property type="match status" value="1"/>
</dbReference>
<organism evidence="8 9">
    <name type="scientific">Penicillium diatomitis</name>
    <dbReference type="NCBI Taxonomy" id="2819901"/>
    <lineage>
        <taxon>Eukaryota</taxon>
        <taxon>Fungi</taxon>
        <taxon>Dikarya</taxon>
        <taxon>Ascomycota</taxon>
        <taxon>Pezizomycotina</taxon>
        <taxon>Eurotiomycetes</taxon>
        <taxon>Eurotiomycetidae</taxon>
        <taxon>Eurotiales</taxon>
        <taxon>Aspergillaceae</taxon>
        <taxon>Penicillium</taxon>
    </lineage>
</organism>
<comment type="caution">
    <text evidence="8">The sequence shown here is derived from an EMBL/GenBank/DDBJ whole genome shotgun (WGS) entry which is preliminary data.</text>
</comment>
<proteinExistence type="predicted"/>